<reference evidence="6" key="2">
    <citation type="submission" date="2015-06" db="UniProtKB">
        <authorList>
            <consortium name="EnsemblMetazoa"/>
        </authorList>
    </citation>
    <scope>IDENTIFICATION</scope>
</reference>
<dbReference type="GeneID" id="107360929"/>
<dbReference type="PANTHER" id="PTHR46186:SF2">
    <property type="entry name" value="CYSTATIN"/>
    <property type="match status" value="1"/>
</dbReference>
<dbReference type="OrthoDB" id="387093at2759"/>
<dbReference type="CDD" id="cd00042">
    <property type="entry name" value="CY"/>
    <property type="match status" value="1"/>
</dbReference>
<dbReference type="GO" id="GO:0031982">
    <property type="term" value="C:vesicle"/>
    <property type="evidence" value="ECO:0007669"/>
    <property type="project" value="TreeGrafter"/>
</dbReference>
<dbReference type="InterPro" id="IPR000010">
    <property type="entry name" value="Cystatin_dom"/>
</dbReference>
<dbReference type="RefSeq" id="XP_015783140.2">
    <property type="nucleotide sequence ID" value="XM_015927654.2"/>
</dbReference>
<proteinExistence type="inferred from homology"/>
<protein>
    <recommendedName>
        <fullName evidence="5">Cystatin domain-containing protein</fullName>
    </recommendedName>
</protein>
<dbReference type="Gene3D" id="3.10.450.10">
    <property type="match status" value="1"/>
</dbReference>
<accession>T1K834</accession>
<dbReference type="SUPFAM" id="SSF54403">
    <property type="entry name" value="Cystatin/monellin"/>
    <property type="match status" value="1"/>
</dbReference>
<dbReference type="eggNOG" id="ENOG502SC50">
    <property type="taxonomic scope" value="Eukaryota"/>
</dbReference>
<dbReference type="HOGENOM" id="CLU_118168_4_0_1"/>
<keyword evidence="4" id="KW-0732">Signal</keyword>
<dbReference type="InterPro" id="IPR046350">
    <property type="entry name" value="Cystatin_sf"/>
</dbReference>
<evidence type="ECO:0000313" key="6">
    <source>
        <dbReference type="EnsemblMetazoa" id="tetur06g06650.1"/>
    </source>
</evidence>
<keyword evidence="2" id="KW-0646">Protease inhibitor</keyword>
<evidence type="ECO:0000256" key="3">
    <source>
        <dbReference type="ARBA" id="ARBA00022704"/>
    </source>
</evidence>
<name>T1K834_TETUR</name>
<dbReference type="AlphaFoldDB" id="T1K834"/>
<feature type="signal peptide" evidence="4">
    <location>
        <begin position="1"/>
        <end position="16"/>
    </location>
</feature>
<dbReference type="GO" id="GO:0004869">
    <property type="term" value="F:cysteine-type endopeptidase inhibitor activity"/>
    <property type="evidence" value="ECO:0007669"/>
    <property type="project" value="UniProtKB-KW"/>
</dbReference>
<evidence type="ECO:0000313" key="7">
    <source>
        <dbReference type="Proteomes" id="UP000015104"/>
    </source>
</evidence>
<reference evidence="7" key="1">
    <citation type="submission" date="2011-08" db="EMBL/GenBank/DDBJ databases">
        <authorList>
            <person name="Rombauts S."/>
        </authorList>
    </citation>
    <scope>NUCLEOTIDE SEQUENCE</scope>
    <source>
        <strain evidence="7">London</strain>
    </source>
</reference>
<sequence>MKFLMIAVCLFGAAWSAVTIDGAWSSNSVDDPLVVELAAKGLDYENRYGNSFNYKKLITIKEARAQADKVSGINHEVKLLIGQTDCAKWNANATSCEVSPNATPELCTYVIWVSPDLHWRSLMQASCESAE</sequence>
<feature type="chain" id="PRO_5004580403" description="Cystatin domain-containing protein" evidence="4">
    <location>
        <begin position="17"/>
        <end position="131"/>
    </location>
</feature>
<dbReference type="GO" id="GO:0005615">
    <property type="term" value="C:extracellular space"/>
    <property type="evidence" value="ECO:0007669"/>
    <property type="project" value="TreeGrafter"/>
</dbReference>
<keyword evidence="3" id="KW-0789">Thiol protease inhibitor</keyword>
<dbReference type="OMA" id="TPELCTY"/>
<comment type="similarity">
    <text evidence="1">Belongs to the cystatin family.</text>
</comment>
<evidence type="ECO:0000259" key="5">
    <source>
        <dbReference type="Pfam" id="PF00031"/>
    </source>
</evidence>
<dbReference type="EnsemblMetazoa" id="tetur06g06650.1">
    <property type="protein sequence ID" value="tetur06g06650.1"/>
    <property type="gene ID" value="tetur06g06650"/>
</dbReference>
<feature type="domain" description="Cystatin" evidence="5">
    <location>
        <begin position="30"/>
        <end position="112"/>
    </location>
</feature>
<evidence type="ECO:0000256" key="1">
    <source>
        <dbReference type="ARBA" id="ARBA00009403"/>
    </source>
</evidence>
<dbReference type="GO" id="GO:0005737">
    <property type="term" value="C:cytoplasm"/>
    <property type="evidence" value="ECO:0007669"/>
    <property type="project" value="TreeGrafter"/>
</dbReference>
<keyword evidence="7" id="KW-1185">Reference proteome</keyword>
<organism evidence="6 7">
    <name type="scientific">Tetranychus urticae</name>
    <name type="common">Two-spotted spider mite</name>
    <dbReference type="NCBI Taxonomy" id="32264"/>
    <lineage>
        <taxon>Eukaryota</taxon>
        <taxon>Metazoa</taxon>
        <taxon>Ecdysozoa</taxon>
        <taxon>Arthropoda</taxon>
        <taxon>Chelicerata</taxon>
        <taxon>Arachnida</taxon>
        <taxon>Acari</taxon>
        <taxon>Acariformes</taxon>
        <taxon>Trombidiformes</taxon>
        <taxon>Prostigmata</taxon>
        <taxon>Eleutherengona</taxon>
        <taxon>Raphignathae</taxon>
        <taxon>Tetranychoidea</taxon>
        <taxon>Tetranychidae</taxon>
        <taxon>Tetranychus</taxon>
    </lineage>
</organism>
<dbReference type="Pfam" id="PF00031">
    <property type="entry name" value="Cystatin"/>
    <property type="match status" value="1"/>
</dbReference>
<evidence type="ECO:0000256" key="2">
    <source>
        <dbReference type="ARBA" id="ARBA00022690"/>
    </source>
</evidence>
<dbReference type="KEGG" id="tut:107360929"/>
<evidence type="ECO:0000256" key="4">
    <source>
        <dbReference type="SAM" id="SignalP"/>
    </source>
</evidence>
<dbReference type="EMBL" id="CAEY01001799">
    <property type="status" value="NOT_ANNOTATED_CDS"/>
    <property type="molecule type" value="Genomic_DNA"/>
</dbReference>
<dbReference type="Proteomes" id="UP000015104">
    <property type="component" value="Unassembled WGS sequence"/>
</dbReference>
<dbReference type="PANTHER" id="PTHR46186">
    <property type="entry name" value="CYSTATIN"/>
    <property type="match status" value="1"/>
</dbReference>